<dbReference type="Proteomes" id="UP000215199">
    <property type="component" value="Unassembled WGS sequence"/>
</dbReference>
<comment type="caution">
    <text evidence="2">The sequence shown here is derived from an EMBL/GenBank/DDBJ whole genome shotgun (WGS) entry which is preliminary data.</text>
</comment>
<keyword evidence="3" id="KW-1185">Reference proteome</keyword>
<evidence type="ECO:0000256" key="1">
    <source>
        <dbReference type="SAM" id="MobiDB-lite"/>
    </source>
</evidence>
<feature type="region of interest" description="Disordered" evidence="1">
    <location>
        <begin position="1"/>
        <end position="71"/>
    </location>
</feature>
<feature type="compositionally biased region" description="Low complexity" evidence="1">
    <location>
        <begin position="47"/>
        <end position="57"/>
    </location>
</feature>
<evidence type="ECO:0000313" key="2">
    <source>
        <dbReference type="EMBL" id="OXM69646.1"/>
    </source>
</evidence>
<accession>A0A229TEH8</accession>
<proteinExistence type="predicted"/>
<organism evidence="2 3">
    <name type="scientific">Amycolatopsis vastitatis</name>
    <dbReference type="NCBI Taxonomy" id="1905142"/>
    <lineage>
        <taxon>Bacteria</taxon>
        <taxon>Bacillati</taxon>
        <taxon>Actinomycetota</taxon>
        <taxon>Actinomycetes</taxon>
        <taxon>Pseudonocardiales</taxon>
        <taxon>Pseudonocardiaceae</taxon>
        <taxon>Amycolatopsis</taxon>
    </lineage>
</organism>
<feature type="compositionally biased region" description="Low complexity" evidence="1">
    <location>
        <begin position="1"/>
        <end position="39"/>
    </location>
</feature>
<protein>
    <submittedName>
        <fullName evidence="2">Uncharacterized protein</fullName>
    </submittedName>
</protein>
<dbReference type="EMBL" id="NMUL01000007">
    <property type="protein sequence ID" value="OXM69646.1"/>
    <property type="molecule type" value="Genomic_DNA"/>
</dbReference>
<sequence>MATNANTTARKAPAATKAAAPKPAAPKAAAPKAAAPAEPKATEAKAAEVTANAATPAEGKKPKRGNGDLFDKLAAGAKEVDVMPATPRGGKQNPLTQLVQRSFTEKKAFALDPIANDPKTIDAVKAAVRRAAARNDLGVNLSHEVQADGMVVIYFKGKVKAEPTGGKAKADK</sequence>
<dbReference type="AlphaFoldDB" id="A0A229TEH8"/>
<gene>
    <name evidence="2" type="ORF">CF165_09055</name>
</gene>
<name>A0A229TEH8_9PSEU</name>
<dbReference type="RefSeq" id="WP_093946971.1">
    <property type="nucleotide sequence ID" value="NZ_NMUL01000007.1"/>
</dbReference>
<reference evidence="3" key="1">
    <citation type="submission" date="2017-07" db="EMBL/GenBank/DDBJ databases">
        <title>Comparative genome mining reveals phylogenetic distribution patterns of secondary metabolites in Amycolatopsis.</title>
        <authorList>
            <person name="Adamek M."/>
            <person name="Alanjary M."/>
            <person name="Sales-Ortells H."/>
            <person name="Goodfellow M."/>
            <person name="Bull A.T."/>
            <person name="Kalinowski J."/>
            <person name="Ziemert N."/>
        </authorList>
    </citation>
    <scope>NUCLEOTIDE SEQUENCE [LARGE SCALE GENOMIC DNA]</scope>
    <source>
        <strain evidence="3">H5</strain>
    </source>
</reference>
<evidence type="ECO:0000313" key="3">
    <source>
        <dbReference type="Proteomes" id="UP000215199"/>
    </source>
</evidence>